<evidence type="ECO:0000313" key="2">
    <source>
        <dbReference type="EMBL" id="KAG2208988.1"/>
    </source>
</evidence>
<organism evidence="2 3">
    <name type="scientific">Mucor saturninus</name>
    <dbReference type="NCBI Taxonomy" id="64648"/>
    <lineage>
        <taxon>Eukaryota</taxon>
        <taxon>Fungi</taxon>
        <taxon>Fungi incertae sedis</taxon>
        <taxon>Mucoromycota</taxon>
        <taxon>Mucoromycotina</taxon>
        <taxon>Mucoromycetes</taxon>
        <taxon>Mucorales</taxon>
        <taxon>Mucorineae</taxon>
        <taxon>Mucoraceae</taxon>
        <taxon>Mucor</taxon>
    </lineage>
</organism>
<dbReference type="AlphaFoldDB" id="A0A8H7VA31"/>
<proteinExistence type="predicted"/>
<dbReference type="EMBL" id="JAEPRD010000017">
    <property type="protein sequence ID" value="KAG2208988.1"/>
    <property type="molecule type" value="Genomic_DNA"/>
</dbReference>
<feature type="compositionally biased region" description="Acidic residues" evidence="1">
    <location>
        <begin position="60"/>
        <end position="72"/>
    </location>
</feature>
<dbReference type="OrthoDB" id="2247269at2759"/>
<dbReference type="Proteomes" id="UP000603453">
    <property type="component" value="Unassembled WGS sequence"/>
</dbReference>
<accession>A0A8H7VA31</accession>
<comment type="caution">
    <text evidence="2">The sequence shown here is derived from an EMBL/GenBank/DDBJ whole genome shotgun (WGS) entry which is preliminary data.</text>
</comment>
<sequence>MEFIVSQSRLKNSSEFSKLLFLKVLSLEERYKNEVKTLNFADGHLSEVSITSDSTNSNVESEDSDHEPEDEDFVENTKVMLDELREEEKGLKRFHDWEDMLLYECSKRLKTRN</sequence>
<evidence type="ECO:0000256" key="1">
    <source>
        <dbReference type="SAM" id="MobiDB-lite"/>
    </source>
</evidence>
<keyword evidence="3" id="KW-1185">Reference proteome</keyword>
<protein>
    <submittedName>
        <fullName evidence="2">Uncharacterized protein</fullName>
    </submittedName>
</protein>
<feature type="region of interest" description="Disordered" evidence="1">
    <location>
        <begin position="51"/>
        <end position="72"/>
    </location>
</feature>
<reference evidence="2" key="1">
    <citation type="submission" date="2020-12" db="EMBL/GenBank/DDBJ databases">
        <title>Metabolic potential, ecology and presence of endohyphal bacteria is reflected in genomic diversity of Mucoromycotina.</title>
        <authorList>
            <person name="Muszewska A."/>
            <person name="Okrasinska A."/>
            <person name="Steczkiewicz K."/>
            <person name="Drgas O."/>
            <person name="Orlowska M."/>
            <person name="Perlinska-Lenart U."/>
            <person name="Aleksandrzak-Piekarczyk T."/>
            <person name="Szatraj K."/>
            <person name="Zielenkiewicz U."/>
            <person name="Pilsyk S."/>
            <person name="Malc E."/>
            <person name="Mieczkowski P."/>
            <person name="Kruszewska J.S."/>
            <person name="Biernat P."/>
            <person name="Pawlowska J."/>
        </authorList>
    </citation>
    <scope>NUCLEOTIDE SEQUENCE</scope>
    <source>
        <strain evidence="2">WA0000017839</strain>
    </source>
</reference>
<evidence type="ECO:0000313" key="3">
    <source>
        <dbReference type="Proteomes" id="UP000603453"/>
    </source>
</evidence>
<gene>
    <name evidence="2" type="ORF">INT47_011128</name>
</gene>
<name>A0A8H7VA31_9FUNG</name>